<dbReference type="Pfam" id="PF08220">
    <property type="entry name" value="HTH_DeoR"/>
    <property type="match status" value="1"/>
</dbReference>
<dbReference type="InterPro" id="IPR001034">
    <property type="entry name" value="DeoR_HTH"/>
</dbReference>
<dbReference type="EMBL" id="CP095073">
    <property type="protein sequence ID" value="UOQ45506.1"/>
    <property type="molecule type" value="Genomic_DNA"/>
</dbReference>
<dbReference type="SUPFAM" id="SSF46785">
    <property type="entry name" value="Winged helix' DNA-binding domain"/>
    <property type="match status" value="1"/>
</dbReference>
<dbReference type="PROSITE" id="PS00894">
    <property type="entry name" value="HTH_DEOR_1"/>
    <property type="match status" value="1"/>
</dbReference>
<sequence>MLQAERRHNILKQLQTSGTVYIEQLATQYNVSTMTVRRDLAALEEEGKLIRSHGGAVLPESLTQEVPYQTKLSSYTAEKEQIAKKAVELIPDQARILLDSGTTNLEIAKLLKSRDDLLIVTNDAKISIELLHSDCKVISTGGELQKDVGAFIGTHVQELLRQIKVDIVFIGANAVHLTEGISTPTLEKSYIKKLMLKNASSKWIVADHSKFNKRSFAHVCDFDEVNGIITDDQIDAHTKEQLHQVTNVY</sequence>
<dbReference type="SMART" id="SM01134">
    <property type="entry name" value="DeoRC"/>
    <property type="match status" value="1"/>
</dbReference>
<dbReference type="InterPro" id="IPR036390">
    <property type="entry name" value="WH_DNA-bd_sf"/>
</dbReference>
<dbReference type="RefSeq" id="WP_244712278.1">
    <property type="nucleotide sequence ID" value="NZ_CP095073.1"/>
</dbReference>
<reference evidence="5 6" key="1">
    <citation type="submission" date="2022-04" db="EMBL/GenBank/DDBJ databases">
        <title>Halobacillus sp. isolated from saltern.</title>
        <authorList>
            <person name="Won M."/>
            <person name="Lee C.-M."/>
            <person name="Woen H.-Y."/>
            <person name="Kwon S.-W."/>
        </authorList>
    </citation>
    <scope>NUCLEOTIDE SEQUENCE [LARGE SCALE GENOMIC DNA]</scope>
    <source>
        <strain evidence="5 6">SSBR10-3</strain>
    </source>
</reference>
<dbReference type="Pfam" id="PF00455">
    <property type="entry name" value="DeoRC"/>
    <property type="match status" value="1"/>
</dbReference>
<organism evidence="5 6">
    <name type="scientific">Halobacillus salinarum</name>
    <dbReference type="NCBI Taxonomy" id="2932257"/>
    <lineage>
        <taxon>Bacteria</taxon>
        <taxon>Bacillati</taxon>
        <taxon>Bacillota</taxon>
        <taxon>Bacilli</taxon>
        <taxon>Bacillales</taxon>
        <taxon>Bacillaceae</taxon>
        <taxon>Halobacillus</taxon>
    </lineage>
</organism>
<dbReference type="Proteomes" id="UP000831787">
    <property type="component" value="Chromosome"/>
</dbReference>
<dbReference type="PROSITE" id="PS51000">
    <property type="entry name" value="HTH_DEOR_2"/>
    <property type="match status" value="1"/>
</dbReference>
<evidence type="ECO:0000256" key="3">
    <source>
        <dbReference type="ARBA" id="ARBA00023163"/>
    </source>
</evidence>
<dbReference type="GO" id="GO:0003677">
    <property type="term" value="F:DNA binding"/>
    <property type="evidence" value="ECO:0007669"/>
    <property type="project" value="UniProtKB-KW"/>
</dbReference>
<name>A0ABY4ETP6_9BACI</name>
<feature type="domain" description="HTH deoR-type" evidence="4">
    <location>
        <begin position="3"/>
        <end position="58"/>
    </location>
</feature>
<dbReference type="SUPFAM" id="SSF100950">
    <property type="entry name" value="NagB/RpiA/CoA transferase-like"/>
    <property type="match status" value="1"/>
</dbReference>
<evidence type="ECO:0000313" key="6">
    <source>
        <dbReference type="Proteomes" id="UP000831787"/>
    </source>
</evidence>
<keyword evidence="3" id="KW-0804">Transcription</keyword>
<evidence type="ECO:0000256" key="1">
    <source>
        <dbReference type="ARBA" id="ARBA00023015"/>
    </source>
</evidence>
<dbReference type="Gene3D" id="3.40.50.1360">
    <property type="match status" value="1"/>
</dbReference>
<dbReference type="InterPro" id="IPR018356">
    <property type="entry name" value="Tscrpt_reg_HTH_DeoR_CS"/>
</dbReference>
<dbReference type="InterPro" id="IPR037171">
    <property type="entry name" value="NagB/RpiA_transferase-like"/>
</dbReference>
<dbReference type="PRINTS" id="PR00037">
    <property type="entry name" value="HTHLACR"/>
</dbReference>
<dbReference type="InterPro" id="IPR036388">
    <property type="entry name" value="WH-like_DNA-bd_sf"/>
</dbReference>
<accession>A0ABY4ETP6</accession>
<dbReference type="InterPro" id="IPR014036">
    <property type="entry name" value="DeoR-like_C"/>
</dbReference>
<gene>
    <name evidence="5" type="ORF">MUN89_06055</name>
</gene>
<dbReference type="Gene3D" id="1.10.10.10">
    <property type="entry name" value="Winged helix-like DNA-binding domain superfamily/Winged helix DNA-binding domain"/>
    <property type="match status" value="1"/>
</dbReference>
<keyword evidence="1" id="KW-0805">Transcription regulation</keyword>
<dbReference type="InterPro" id="IPR050313">
    <property type="entry name" value="Carb_Metab_HTH_regulators"/>
</dbReference>
<evidence type="ECO:0000313" key="5">
    <source>
        <dbReference type="EMBL" id="UOQ45506.1"/>
    </source>
</evidence>
<dbReference type="PANTHER" id="PTHR30363:SF44">
    <property type="entry name" value="AGA OPERON TRANSCRIPTIONAL REPRESSOR-RELATED"/>
    <property type="match status" value="1"/>
</dbReference>
<protein>
    <submittedName>
        <fullName evidence="5">DeoR/GlpR family DNA-binding transcription regulator</fullName>
    </submittedName>
</protein>
<keyword evidence="2 5" id="KW-0238">DNA-binding</keyword>
<evidence type="ECO:0000259" key="4">
    <source>
        <dbReference type="PROSITE" id="PS51000"/>
    </source>
</evidence>
<keyword evidence="6" id="KW-1185">Reference proteome</keyword>
<evidence type="ECO:0000256" key="2">
    <source>
        <dbReference type="ARBA" id="ARBA00023125"/>
    </source>
</evidence>
<proteinExistence type="predicted"/>
<dbReference type="SMART" id="SM00420">
    <property type="entry name" value="HTH_DEOR"/>
    <property type="match status" value="1"/>
</dbReference>
<dbReference type="PANTHER" id="PTHR30363">
    <property type="entry name" value="HTH-TYPE TRANSCRIPTIONAL REGULATOR SRLR-RELATED"/>
    <property type="match status" value="1"/>
</dbReference>